<dbReference type="PANTHER" id="PTHR43685:SF2">
    <property type="entry name" value="GLYCOSYLTRANSFERASE 2-LIKE DOMAIN-CONTAINING PROTEIN"/>
    <property type="match status" value="1"/>
</dbReference>
<dbReference type="OrthoDB" id="46222at2157"/>
<protein>
    <submittedName>
        <fullName evidence="2">Family 2 glycosyl transferase</fullName>
    </submittedName>
</protein>
<dbReference type="InterPro" id="IPR001173">
    <property type="entry name" value="Glyco_trans_2-like"/>
</dbReference>
<accession>A0A2I8VNC7</accession>
<name>A0A2I8VNC7_9EURY</name>
<evidence type="ECO:0000259" key="1">
    <source>
        <dbReference type="Pfam" id="PF00535"/>
    </source>
</evidence>
<dbReference type="InterPro" id="IPR050834">
    <property type="entry name" value="Glycosyltransf_2"/>
</dbReference>
<dbReference type="SUPFAM" id="SSF53448">
    <property type="entry name" value="Nucleotide-diphospho-sugar transferases"/>
    <property type="match status" value="1"/>
</dbReference>
<gene>
    <name evidence="2" type="ORF">C2R22_13900</name>
</gene>
<dbReference type="KEGG" id="srub:C2R22_13900"/>
<proteinExistence type="predicted"/>
<dbReference type="Gene3D" id="3.90.550.10">
    <property type="entry name" value="Spore Coat Polysaccharide Biosynthesis Protein SpsA, Chain A"/>
    <property type="match status" value="1"/>
</dbReference>
<keyword evidence="2" id="KW-0808">Transferase</keyword>
<dbReference type="InterPro" id="IPR029044">
    <property type="entry name" value="Nucleotide-diphossugar_trans"/>
</dbReference>
<keyword evidence="3" id="KW-1185">Reference proteome</keyword>
<organism evidence="2 3">
    <name type="scientific">Salinigranum rubrum</name>
    <dbReference type="NCBI Taxonomy" id="755307"/>
    <lineage>
        <taxon>Archaea</taxon>
        <taxon>Methanobacteriati</taxon>
        <taxon>Methanobacteriota</taxon>
        <taxon>Stenosarchaea group</taxon>
        <taxon>Halobacteria</taxon>
        <taxon>Halobacteriales</taxon>
        <taxon>Haloferacaceae</taxon>
        <taxon>Salinigranum</taxon>
    </lineage>
</organism>
<evidence type="ECO:0000313" key="2">
    <source>
        <dbReference type="EMBL" id="AUV82599.1"/>
    </source>
</evidence>
<dbReference type="PANTHER" id="PTHR43685">
    <property type="entry name" value="GLYCOSYLTRANSFERASE"/>
    <property type="match status" value="1"/>
</dbReference>
<dbReference type="GO" id="GO:0016740">
    <property type="term" value="F:transferase activity"/>
    <property type="evidence" value="ECO:0007669"/>
    <property type="project" value="UniProtKB-KW"/>
</dbReference>
<feature type="domain" description="Glycosyltransferase 2-like" evidence="1">
    <location>
        <begin position="17"/>
        <end position="103"/>
    </location>
</feature>
<sequence>MDISVVIPTLKPRGEVEAIEHLEQGDFDDYEVLIQDEYPVTKARNEGARAAQAEKIVFIDDDSRPREGYLRRVSEALETEDALSGRTVHPHNDIFESELTSHYDFGDEPRYINRFWGCNMAIRKEVLADVGWWDEEMGWGHEEKELADRVIERYRIYYEPEAVVDHPYANSISDYWLKQYKLEKQTPYYWDRRGMPVQQQWLAVIKSILNPLHYVRRTPKLTLVKAGGTLARGAGRIMGLASKRRSQR</sequence>
<dbReference type="Pfam" id="PF00535">
    <property type="entry name" value="Glycos_transf_2"/>
    <property type="match status" value="1"/>
</dbReference>
<reference evidence="2 3" key="1">
    <citation type="submission" date="2018-01" db="EMBL/GenBank/DDBJ databases">
        <title>Complete genome sequence of Salinigranum rubrum GX10T, an extremely halophilic archaeon isolated from a marine solar saltern.</title>
        <authorList>
            <person name="Han S."/>
        </authorList>
    </citation>
    <scope>NUCLEOTIDE SEQUENCE [LARGE SCALE GENOMIC DNA]</scope>
    <source>
        <strain evidence="2 3">GX10</strain>
    </source>
</reference>
<dbReference type="Proteomes" id="UP000236584">
    <property type="component" value="Chromosome"/>
</dbReference>
<evidence type="ECO:0000313" key="3">
    <source>
        <dbReference type="Proteomes" id="UP000236584"/>
    </source>
</evidence>
<dbReference type="AlphaFoldDB" id="A0A2I8VNC7"/>
<dbReference type="EMBL" id="CP026309">
    <property type="protein sequence ID" value="AUV82599.1"/>
    <property type="molecule type" value="Genomic_DNA"/>
</dbReference>